<accession>A0A811TFA4</accession>
<comment type="caution">
    <text evidence="1">The sequence shown here is derived from an EMBL/GenBank/DDBJ whole genome shotgun (WGS) entry which is preliminary data.</text>
</comment>
<evidence type="ECO:0000313" key="2">
    <source>
        <dbReference type="Proteomes" id="UP000634805"/>
    </source>
</evidence>
<sequence length="82" mass="8920">MGGERLTVNSRLREAIELSVDVTMGVNPTKISRAAVVVGIRGRHVSSPPAVDTQRHHYRRDSHQAPEILSDTVGALLPDPDL</sequence>
<gene>
    <name evidence="1" type="ORF">EMLJLAPB_00467</name>
</gene>
<organism evidence="1 2">
    <name type="scientific">Candidatus Argoarchaeum ethanivorans</name>
    <dbReference type="NCBI Taxonomy" id="2608793"/>
    <lineage>
        <taxon>Archaea</taxon>
        <taxon>Methanobacteriati</taxon>
        <taxon>Methanobacteriota</taxon>
        <taxon>Stenosarchaea group</taxon>
        <taxon>Methanomicrobia</taxon>
        <taxon>Methanosarcinales</taxon>
        <taxon>Methanosarcinales incertae sedis</taxon>
        <taxon>GOM Arc I cluster</taxon>
        <taxon>Candidatus Argoarchaeum</taxon>
    </lineage>
</organism>
<dbReference type="EMBL" id="CAJHIS010000010">
    <property type="protein sequence ID" value="CAD6493197.1"/>
    <property type="molecule type" value="Genomic_DNA"/>
</dbReference>
<evidence type="ECO:0000313" key="1">
    <source>
        <dbReference type="EMBL" id="CAD6493197.1"/>
    </source>
</evidence>
<name>A0A811TFA4_9EURY</name>
<dbReference type="AlphaFoldDB" id="A0A811TFA4"/>
<protein>
    <submittedName>
        <fullName evidence="1">Uncharacterized protein</fullName>
    </submittedName>
</protein>
<dbReference type="Proteomes" id="UP000634805">
    <property type="component" value="Unassembled WGS sequence"/>
</dbReference>
<reference evidence="1" key="1">
    <citation type="submission" date="2020-10" db="EMBL/GenBank/DDBJ databases">
        <authorList>
            <person name="Hahn C.J."/>
            <person name="Laso-Perez R."/>
            <person name="Vulcano F."/>
            <person name="Vaziourakis K.-M."/>
            <person name="Stokke R."/>
            <person name="Steen I.H."/>
            <person name="Teske A."/>
            <person name="Boetius A."/>
            <person name="Liebeke M."/>
            <person name="Amann R."/>
            <person name="Knittel K."/>
        </authorList>
    </citation>
    <scope>NUCLEOTIDE SEQUENCE</scope>
    <source>
        <strain evidence="1">Gfbio:e3339647-f889-4370-9287-4fb5cb688e4c:AG392D22_GoMArc1</strain>
    </source>
</reference>
<proteinExistence type="predicted"/>